<feature type="compositionally biased region" description="Polar residues" evidence="1">
    <location>
        <begin position="44"/>
        <end position="55"/>
    </location>
</feature>
<feature type="region of interest" description="Disordered" evidence="1">
    <location>
        <begin position="44"/>
        <end position="77"/>
    </location>
</feature>
<gene>
    <name evidence="2" type="ORF">GCM10017668_18790</name>
</gene>
<reference evidence="2 3" key="1">
    <citation type="journal article" date="2014" name="Int. J. Syst. Evol. Microbiol.">
        <title>Complete genome sequence of Corynebacterium casei LMG S-19264T (=DSM 44701T), isolated from a smear-ripened cheese.</title>
        <authorList>
            <consortium name="US DOE Joint Genome Institute (JGI-PGF)"/>
            <person name="Walter F."/>
            <person name="Albersmeier A."/>
            <person name="Kalinowski J."/>
            <person name="Ruckert C."/>
        </authorList>
    </citation>
    <scope>NUCLEOTIDE SEQUENCE [LARGE SCALE GENOMIC DNA]</scope>
    <source>
        <strain evidence="2 3">JCM 4255</strain>
    </source>
</reference>
<protein>
    <submittedName>
        <fullName evidence="2">Uncharacterized protein</fullName>
    </submittedName>
</protein>
<dbReference type="KEGG" id="stui:GCM10017668_18790"/>
<sequence>MRAVARPAAGGLVIAVPRKSWSASDPQRMIPPADADGKCLQSLAQLSDSPPNSWKQGLWGGAGEAGERSRRDNHRHPLQLFAARSFASRSSAANLTDARPPTAQSAAQRAFTLKENSCGVA</sequence>
<organism evidence="2 3">
    <name type="scientific">Streptomyces tuirus</name>
    <dbReference type="NCBI Taxonomy" id="68278"/>
    <lineage>
        <taxon>Bacteria</taxon>
        <taxon>Bacillati</taxon>
        <taxon>Actinomycetota</taxon>
        <taxon>Actinomycetes</taxon>
        <taxon>Kitasatosporales</taxon>
        <taxon>Streptomycetaceae</taxon>
        <taxon>Streptomyces</taxon>
    </lineage>
</organism>
<dbReference type="AlphaFoldDB" id="A0A7G1NEA0"/>
<name>A0A7G1NEA0_9ACTN</name>
<evidence type="ECO:0000313" key="3">
    <source>
        <dbReference type="Proteomes" id="UP000516373"/>
    </source>
</evidence>
<evidence type="ECO:0000313" key="2">
    <source>
        <dbReference type="EMBL" id="BCL20036.1"/>
    </source>
</evidence>
<dbReference type="Proteomes" id="UP000516373">
    <property type="component" value="Chromosome"/>
</dbReference>
<proteinExistence type="predicted"/>
<evidence type="ECO:0000256" key="1">
    <source>
        <dbReference type="SAM" id="MobiDB-lite"/>
    </source>
</evidence>
<dbReference type="EMBL" id="AP023439">
    <property type="protein sequence ID" value="BCL20036.1"/>
    <property type="molecule type" value="Genomic_DNA"/>
</dbReference>
<accession>A0A7G1NEA0</accession>